<dbReference type="InterPro" id="IPR002403">
    <property type="entry name" value="Cyt_P450_E_grp-IV"/>
</dbReference>
<accession>A0A673AWX1</accession>
<dbReference type="Proteomes" id="UP000472271">
    <property type="component" value="Chromosome 12"/>
</dbReference>
<dbReference type="PANTHER" id="PTHR24300">
    <property type="entry name" value="CYTOCHROME P450 508A4-RELATED"/>
    <property type="match status" value="1"/>
</dbReference>
<evidence type="ECO:0000313" key="8">
    <source>
        <dbReference type="Proteomes" id="UP000472271"/>
    </source>
</evidence>
<keyword evidence="3 5" id="KW-0479">Metal-binding</keyword>
<evidence type="ECO:0000313" key="7">
    <source>
        <dbReference type="Ensembl" id="ENSSORP00005032862.1"/>
    </source>
</evidence>
<organism evidence="7 8">
    <name type="scientific">Sphaeramia orbicularis</name>
    <name type="common">orbiculate cardinalfish</name>
    <dbReference type="NCBI Taxonomy" id="375764"/>
    <lineage>
        <taxon>Eukaryota</taxon>
        <taxon>Metazoa</taxon>
        <taxon>Chordata</taxon>
        <taxon>Craniata</taxon>
        <taxon>Vertebrata</taxon>
        <taxon>Euteleostomi</taxon>
        <taxon>Actinopterygii</taxon>
        <taxon>Neopterygii</taxon>
        <taxon>Teleostei</taxon>
        <taxon>Neoteleostei</taxon>
        <taxon>Acanthomorphata</taxon>
        <taxon>Gobiaria</taxon>
        <taxon>Kurtiformes</taxon>
        <taxon>Apogonoidei</taxon>
        <taxon>Apogonidae</taxon>
        <taxon>Apogoninae</taxon>
        <taxon>Sphaeramia</taxon>
    </lineage>
</organism>
<dbReference type="PRINTS" id="PR00465">
    <property type="entry name" value="EP450IV"/>
</dbReference>
<dbReference type="GO" id="GO:0006805">
    <property type="term" value="P:xenobiotic metabolic process"/>
    <property type="evidence" value="ECO:0007669"/>
    <property type="project" value="TreeGrafter"/>
</dbReference>
<comment type="similarity">
    <text evidence="1 6">Belongs to the cytochrome P450 family.</text>
</comment>
<dbReference type="PRINTS" id="PR00385">
    <property type="entry name" value="P450"/>
</dbReference>
<dbReference type="Pfam" id="PF00067">
    <property type="entry name" value="p450"/>
    <property type="match status" value="1"/>
</dbReference>
<dbReference type="InterPro" id="IPR001128">
    <property type="entry name" value="Cyt_P450"/>
</dbReference>
<keyword evidence="4 5" id="KW-0408">Iron</keyword>
<reference evidence="7" key="1">
    <citation type="submission" date="2019-06" db="EMBL/GenBank/DDBJ databases">
        <authorList>
            <consortium name="Wellcome Sanger Institute Data Sharing"/>
        </authorList>
    </citation>
    <scope>NUCLEOTIDE SEQUENCE [LARGE SCALE GENOMIC DNA]</scope>
</reference>
<dbReference type="Gene3D" id="1.10.630.10">
    <property type="entry name" value="Cytochrome P450"/>
    <property type="match status" value="2"/>
</dbReference>
<evidence type="ECO:0000256" key="5">
    <source>
        <dbReference type="PIRSR" id="PIRSR602403-1"/>
    </source>
</evidence>
<gene>
    <name evidence="7" type="primary">LOC115430781</name>
</gene>
<proteinExistence type="inferred from homology"/>
<evidence type="ECO:0000256" key="3">
    <source>
        <dbReference type="ARBA" id="ARBA00022723"/>
    </source>
</evidence>
<keyword evidence="6" id="KW-0560">Oxidoreductase</keyword>
<name>A0A673AWX1_9TELE</name>
<keyword evidence="6" id="KW-0503">Monooxygenase</keyword>
<keyword evidence="2 5" id="KW-0349">Heme</keyword>
<dbReference type="Ensembl" id="ENSSORT00005033763.1">
    <property type="protein sequence ID" value="ENSSORP00005032862.1"/>
    <property type="gene ID" value="ENSSORG00005014991.1"/>
</dbReference>
<dbReference type="GO" id="GO:0006082">
    <property type="term" value="P:organic acid metabolic process"/>
    <property type="evidence" value="ECO:0007669"/>
    <property type="project" value="TreeGrafter"/>
</dbReference>
<evidence type="ECO:0000256" key="6">
    <source>
        <dbReference type="RuleBase" id="RU000461"/>
    </source>
</evidence>
<comment type="cofactor">
    <cofactor evidence="5">
        <name>heme</name>
        <dbReference type="ChEBI" id="CHEBI:30413"/>
    </cofactor>
</comment>
<evidence type="ECO:0000256" key="1">
    <source>
        <dbReference type="ARBA" id="ARBA00010617"/>
    </source>
</evidence>
<dbReference type="InterPro" id="IPR036396">
    <property type="entry name" value="Cyt_P450_sf"/>
</dbReference>
<protein>
    <submittedName>
        <fullName evidence="7">Cytochrome P450 2K1-like</fullName>
    </submittedName>
</protein>
<dbReference type="SUPFAM" id="SSF48264">
    <property type="entry name" value="Cytochrome P450"/>
    <property type="match status" value="1"/>
</dbReference>
<feature type="binding site" description="axial binding residue" evidence="5">
    <location>
        <position position="190"/>
    </location>
    <ligand>
        <name>heme</name>
        <dbReference type="ChEBI" id="CHEBI:30413"/>
    </ligand>
    <ligandPart>
        <name>Fe</name>
        <dbReference type="ChEBI" id="CHEBI:18248"/>
    </ligandPart>
</feature>
<reference evidence="7" key="2">
    <citation type="submission" date="2025-08" db="UniProtKB">
        <authorList>
            <consortium name="Ensembl"/>
        </authorList>
    </citation>
    <scope>IDENTIFICATION</scope>
</reference>
<dbReference type="GO" id="GO:0005737">
    <property type="term" value="C:cytoplasm"/>
    <property type="evidence" value="ECO:0007669"/>
    <property type="project" value="TreeGrafter"/>
</dbReference>
<dbReference type="PANTHER" id="PTHR24300:SF319">
    <property type="entry name" value="CYTOCHROME P450, FAMILY 2, SUBFAMILY AC, POLYPEPTIDE 1"/>
    <property type="match status" value="1"/>
</dbReference>
<dbReference type="InterPro" id="IPR017972">
    <property type="entry name" value="Cyt_P450_CS"/>
</dbReference>
<evidence type="ECO:0000256" key="2">
    <source>
        <dbReference type="ARBA" id="ARBA00022617"/>
    </source>
</evidence>
<dbReference type="InterPro" id="IPR050182">
    <property type="entry name" value="Cytochrome_P450_fam2"/>
</dbReference>
<keyword evidence="8" id="KW-1185">Reference proteome</keyword>
<dbReference type="GO" id="GO:0005506">
    <property type="term" value="F:iron ion binding"/>
    <property type="evidence" value="ECO:0007669"/>
    <property type="project" value="InterPro"/>
</dbReference>
<reference evidence="7" key="3">
    <citation type="submission" date="2025-09" db="UniProtKB">
        <authorList>
            <consortium name="Ensembl"/>
        </authorList>
    </citation>
    <scope>IDENTIFICATION</scope>
</reference>
<dbReference type="AlphaFoldDB" id="A0A673AWX1"/>
<dbReference type="GO" id="GO:0016712">
    <property type="term" value="F:oxidoreductase activity, acting on paired donors, with incorporation or reduction of molecular oxygen, reduced flavin or flavoprotein as one donor, and incorporation of one atom of oxygen"/>
    <property type="evidence" value="ECO:0007669"/>
    <property type="project" value="TreeGrafter"/>
</dbReference>
<dbReference type="GO" id="GO:0020037">
    <property type="term" value="F:heme binding"/>
    <property type="evidence" value="ECO:0007669"/>
    <property type="project" value="InterPro"/>
</dbReference>
<sequence>VLAGYKTVKEALVNYAEEFGDREVSPIFDEISQGHGIVFANGELWKEMRGFAITTLRDFGMGKRVAEDKIIEECSYLIQMFEEHQVVGSRQVRVNDRKNLPYTDAVVHETQRMANVVPMSLPHKTSQDVAFQGYFIKKGTTVFPLLASVLYDESEWESPHTFNPAHFLDEESKFIKRDAFLPFSAGRRVCLGESLAKMELFLFFTSLLQHFRFTPPPGVREDELDLTPALGLTLSPSRHELCAVVRH</sequence>
<dbReference type="PROSITE" id="PS00086">
    <property type="entry name" value="CYTOCHROME_P450"/>
    <property type="match status" value="1"/>
</dbReference>
<evidence type="ECO:0000256" key="4">
    <source>
        <dbReference type="ARBA" id="ARBA00023004"/>
    </source>
</evidence>